<evidence type="ECO:0000256" key="1">
    <source>
        <dbReference type="ARBA" id="ARBA00022737"/>
    </source>
</evidence>
<dbReference type="AlphaFoldDB" id="A0A498RCZ7"/>
<evidence type="ECO:0000256" key="2">
    <source>
        <dbReference type="ARBA" id="ARBA00022741"/>
    </source>
</evidence>
<feature type="region of interest" description="Disordered" evidence="4">
    <location>
        <begin position="543"/>
        <end position="568"/>
    </location>
</feature>
<dbReference type="InterPro" id="IPR037118">
    <property type="entry name" value="Val-tRNA_synth_C_sf"/>
</dbReference>
<dbReference type="Gene3D" id="1.10.287.380">
    <property type="entry name" value="Valyl-tRNA synthetase, C-terminal domain"/>
    <property type="match status" value="1"/>
</dbReference>
<name>A0A498RCZ7_9FIRM</name>
<dbReference type="InterPro" id="IPR003439">
    <property type="entry name" value="ABC_transporter-like_ATP-bd"/>
</dbReference>
<dbReference type="GO" id="GO:0003677">
    <property type="term" value="F:DNA binding"/>
    <property type="evidence" value="ECO:0007669"/>
    <property type="project" value="InterPro"/>
</dbReference>
<keyword evidence="1" id="KW-0677">Repeat</keyword>
<gene>
    <name evidence="6" type="ORF">LUCI_4714</name>
</gene>
<evidence type="ECO:0000259" key="5">
    <source>
        <dbReference type="PROSITE" id="PS50893"/>
    </source>
</evidence>
<accession>A0A498RCZ7</accession>
<dbReference type="FunFam" id="3.40.50.300:FF:000309">
    <property type="entry name" value="ABC transporter ATP-binding protein"/>
    <property type="match status" value="1"/>
</dbReference>
<keyword evidence="3" id="KW-0067">ATP-binding</keyword>
<dbReference type="EMBL" id="UPPP01000116">
    <property type="protein sequence ID" value="VBB09424.1"/>
    <property type="molecule type" value="Genomic_DNA"/>
</dbReference>
<dbReference type="InterPro" id="IPR003593">
    <property type="entry name" value="AAA+_ATPase"/>
</dbReference>
<dbReference type="SMART" id="SM00382">
    <property type="entry name" value="AAA"/>
    <property type="match status" value="2"/>
</dbReference>
<protein>
    <submittedName>
        <fullName evidence="6">Abc transporter</fullName>
    </submittedName>
</protein>
<dbReference type="Pfam" id="PF16326">
    <property type="entry name" value="ABC_tran_CTD"/>
    <property type="match status" value="1"/>
</dbReference>
<evidence type="ECO:0000256" key="4">
    <source>
        <dbReference type="SAM" id="MobiDB-lite"/>
    </source>
</evidence>
<feature type="domain" description="ABC transporter" evidence="5">
    <location>
        <begin position="4"/>
        <end position="259"/>
    </location>
</feature>
<feature type="domain" description="ABC transporter" evidence="5">
    <location>
        <begin position="326"/>
        <end position="538"/>
    </location>
</feature>
<evidence type="ECO:0000313" key="7">
    <source>
        <dbReference type="Proteomes" id="UP000277811"/>
    </source>
</evidence>
<dbReference type="RefSeq" id="WP_122630208.1">
    <property type="nucleotide sequence ID" value="NZ_UPPP01000116.1"/>
</dbReference>
<keyword evidence="2" id="KW-0547">Nucleotide-binding</keyword>
<dbReference type="InterPro" id="IPR032524">
    <property type="entry name" value="ABC_tran_C"/>
</dbReference>
<keyword evidence="7" id="KW-1185">Reference proteome</keyword>
<dbReference type="PANTHER" id="PTHR42855:SF2">
    <property type="entry name" value="DRUG RESISTANCE ABC TRANSPORTER,ATP-BINDING PROTEIN"/>
    <property type="match status" value="1"/>
</dbReference>
<organism evidence="6 7">
    <name type="scientific">Lucifera butyrica</name>
    <dbReference type="NCBI Taxonomy" id="1351585"/>
    <lineage>
        <taxon>Bacteria</taxon>
        <taxon>Bacillati</taxon>
        <taxon>Bacillota</taxon>
        <taxon>Negativicutes</taxon>
        <taxon>Veillonellales</taxon>
        <taxon>Veillonellaceae</taxon>
        <taxon>Lucifera</taxon>
    </lineage>
</organism>
<reference evidence="6 7" key="1">
    <citation type="submission" date="2018-06" db="EMBL/GenBank/DDBJ databases">
        <authorList>
            <person name="Strepis N."/>
        </authorList>
    </citation>
    <scope>NUCLEOTIDE SEQUENCE [LARGE SCALE GENOMIC DNA]</scope>
    <source>
        <strain evidence="6">LUCI</strain>
    </source>
</reference>
<evidence type="ECO:0000313" key="6">
    <source>
        <dbReference type="EMBL" id="VBB09424.1"/>
    </source>
</evidence>
<dbReference type="OrthoDB" id="9762369at2"/>
<dbReference type="InterPro" id="IPR051309">
    <property type="entry name" value="ABCF_ATPase"/>
</dbReference>
<dbReference type="GO" id="GO:0016887">
    <property type="term" value="F:ATP hydrolysis activity"/>
    <property type="evidence" value="ECO:0007669"/>
    <property type="project" value="InterPro"/>
</dbReference>
<dbReference type="GO" id="GO:0005524">
    <property type="term" value="F:ATP binding"/>
    <property type="evidence" value="ECO:0007669"/>
    <property type="project" value="UniProtKB-KW"/>
</dbReference>
<dbReference type="CDD" id="cd03221">
    <property type="entry name" value="ABCF_EF-3"/>
    <property type="match status" value="2"/>
</dbReference>
<dbReference type="Proteomes" id="UP000277811">
    <property type="component" value="Unassembled WGS sequence"/>
</dbReference>
<dbReference type="PROSITE" id="PS00211">
    <property type="entry name" value="ABC_TRANSPORTER_1"/>
    <property type="match status" value="2"/>
</dbReference>
<dbReference type="SUPFAM" id="SSF52540">
    <property type="entry name" value="P-loop containing nucleoside triphosphate hydrolases"/>
    <property type="match status" value="2"/>
</dbReference>
<dbReference type="Gene3D" id="3.40.50.300">
    <property type="entry name" value="P-loop containing nucleotide triphosphate hydrolases"/>
    <property type="match status" value="2"/>
</dbReference>
<sequence>MGVFKVMGLSKSFGVDELFSHIGFEIRRGDKIGLIGANGTGKTTLLRCLLGLERYDSGQIGLAPGDRIGYVEQDAGLDKATLYDELCEAYQDVLAWQKDMRRLEQAIAGEKEESRLALLMKEYARIVELFEQAGGYEVENTIRRVAYGLGFTTEDFGRSPAAFSGGQKTRIGLAKALLRQPDFLFLDEPTNHLDIQMVEWLEEFLASYPGGVLIVSHDRYFLDRVVGHILELENKRLSVYDTDYTGYLRQKAERMAALENAYEKQQAFIAKTEAYIDRYRAGIKSKQARGREKQLSRMERIVIPGEQARFNYFAFNPLGDCAERVAELQEVTAAYGERVVLNQVSLLIRRGDGVALVGPNGAGKTTLLKTLTGELAPAGGGVKLGSRVRVGYFAQEHETLSAASRVLDEIMQDFGLSEERSRHYLGAFLFRGDDVFKLVGDLSGGEKARLAMLKLMLSGANFLVLDEPTNHLDIPAKEAVEEALMSFPGTFLTVSHDRYFLDRVANQVVELAQGSLQEYSGNYSYYREKKAAEEKETAAAAAAKQEADVRTTAKTYRPRQRQQDESRQLKKLEEEIAALETSIAGLEALLNEPATHADPETSRELAAEYARQQADLEEKYNEWLERQ</sequence>
<proteinExistence type="predicted"/>
<dbReference type="PROSITE" id="PS50893">
    <property type="entry name" value="ABC_TRANSPORTER_2"/>
    <property type="match status" value="2"/>
</dbReference>
<evidence type="ECO:0000256" key="3">
    <source>
        <dbReference type="ARBA" id="ARBA00022840"/>
    </source>
</evidence>
<dbReference type="FunFam" id="3.40.50.300:FF:000011">
    <property type="entry name" value="Putative ABC transporter ATP-binding component"/>
    <property type="match status" value="1"/>
</dbReference>
<dbReference type="InterPro" id="IPR017871">
    <property type="entry name" value="ABC_transporter-like_CS"/>
</dbReference>
<dbReference type="Pfam" id="PF12848">
    <property type="entry name" value="ABC_tran_Xtn"/>
    <property type="match status" value="1"/>
</dbReference>
<dbReference type="PANTHER" id="PTHR42855">
    <property type="entry name" value="ABC TRANSPORTER ATP-BINDING SUBUNIT"/>
    <property type="match status" value="1"/>
</dbReference>
<dbReference type="InterPro" id="IPR027417">
    <property type="entry name" value="P-loop_NTPase"/>
</dbReference>
<dbReference type="Pfam" id="PF00005">
    <property type="entry name" value="ABC_tran"/>
    <property type="match status" value="2"/>
</dbReference>
<dbReference type="InterPro" id="IPR032781">
    <property type="entry name" value="ABC_tran_Xtn"/>
</dbReference>